<proteinExistence type="predicted"/>
<protein>
    <submittedName>
        <fullName evidence="2">Ribonuclease E inhibitor RraB</fullName>
    </submittedName>
</protein>
<evidence type="ECO:0000259" key="1">
    <source>
        <dbReference type="Pfam" id="PF06877"/>
    </source>
</evidence>
<sequence length="282" mass="30576">MATSASEETEVIKKIAALIIGLFAVSQPLMAQTAATDSDIWIVYDRVASDGRPLVIFARTGNIRAQTLLQNGRATVVACRADAKDVDGNGMPQETKRLYVLEDRLADDPALREAGMIHLASVTGQGQRRIFFLHPEQLDLSQILQATPISGYSCDAEDVPDRLTLSQLVTPTAADIQLSGDQSVIFDLGKNGDDGSAARRTDFWFYGPRASLDLLAADLSTEGFTVERWLTGPDGVVLTRDMSITMSTFRVLTPIIVDAVQKSGVDYDGWETMVIAHGSTQP</sequence>
<dbReference type="RefSeq" id="WP_380071256.1">
    <property type="nucleotide sequence ID" value="NZ_JBHRTO010000001.1"/>
</dbReference>
<dbReference type="InterPro" id="IPR009671">
    <property type="entry name" value="RraB_dom"/>
</dbReference>
<organism evidence="2 3">
    <name type="scientific">Cypionkella sinensis</name>
    <dbReference type="NCBI Taxonomy" id="1756043"/>
    <lineage>
        <taxon>Bacteria</taxon>
        <taxon>Pseudomonadati</taxon>
        <taxon>Pseudomonadota</taxon>
        <taxon>Alphaproteobacteria</taxon>
        <taxon>Rhodobacterales</taxon>
        <taxon>Paracoccaceae</taxon>
        <taxon>Cypionkella</taxon>
    </lineage>
</organism>
<dbReference type="Gene3D" id="3.30.70.970">
    <property type="entry name" value="RraB-like"/>
    <property type="match status" value="1"/>
</dbReference>
<evidence type="ECO:0000313" key="2">
    <source>
        <dbReference type="EMBL" id="MFC3179619.1"/>
    </source>
</evidence>
<dbReference type="Proteomes" id="UP001595547">
    <property type="component" value="Unassembled WGS sequence"/>
</dbReference>
<keyword evidence="3" id="KW-1185">Reference proteome</keyword>
<evidence type="ECO:0000313" key="3">
    <source>
        <dbReference type="Proteomes" id="UP001595547"/>
    </source>
</evidence>
<gene>
    <name evidence="2" type="ORF">ACFOGH_01335</name>
</gene>
<feature type="domain" description="Regulator of ribonuclease activity B" evidence="1">
    <location>
        <begin position="181"/>
        <end position="272"/>
    </location>
</feature>
<name>A0ABV7IYE8_9RHOB</name>
<reference evidence="3" key="1">
    <citation type="journal article" date="2019" name="Int. J. Syst. Evol. Microbiol.">
        <title>The Global Catalogue of Microorganisms (GCM) 10K type strain sequencing project: providing services to taxonomists for standard genome sequencing and annotation.</title>
        <authorList>
            <consortium name="The Broad Institute Genomics Platform"/>
            <consortium name="The Broad Institute Genome Sequencing Center for Infectious Disease"/>
            <person name="Wu L."/>
            <person name="Ma J."/>
        </authorList>
    </citation>
    <scope>NUCLEOTIDE SEQUENCE [LARGE SCALE GENOMIC DNA]</scope>
    <source>
        <strain evidence="3">KCTC 52039</strain>
    </source>
</reference>
<comment type="caution">
    <text evidence="2">The sequence shown here is derived from an EMBL/GenBank/DDBJ whole genome shotgun (WGS) entry which is preliminary data.</text>
</comment>
<dbReference type="SUPFAM" id="SSF89946">
    <property type="entry name" value="Hypothetical protein VC0424"/>
    <property type="match status" value="1"/>
</dbReference>
<dbReference type="EMBL" id="JBHRTO010000001">
    <property type="protein sequence ID" value="MFC3179619.1"/>
    <property type="molecule type" value="Genomic_DNA"/>
</dbReference>
<dbReference type="InterPro" id="IPR036701">
    <property type="entry name" value="RraB-like_sf"/>
</dbReference>
<accession>A0ABV7IYE8</accession>
<dbReference type="Pfam" id="PF06877">
    <property type="entry name" value="RraB"/>
    <property type="match status" value="1"/>
</dbReference>